<dbReference type="GO" id="GO:0006508">
    <property type="term" value="P:proteolysis"/>
    <property type="evidence" value="ECO:0007669"/>
    <property type="project" value="InterPro"/>
</dbReference>
<dbReference type="PANTHER" id="PTHR30023">
    <property type="entry name" value="D-ALANYL-D-ALANINE CARBOXYPEPTIDASE"/>
    <property type="match status" value="1"/>
</dbReference>
<dbReference type="STRING" id="1203554.HMPREF1476_00058"/>
<dbReference type="EMBL" id="ATCF01000004">
    <property type="protein sequence ID" value="EPE01828.1"/>
    <property type="molecule type" value="Genomic_DNA"/>
</dbReference>
<keyword evidence="3" id="KW-0121">Carboxypeptidase</keyword>
<evidence type="ECO:0000313" key="4">
    <source>
        <dbReference type="Proteomes" id="UP000014400"/>
    </source>
</evidence>
<dbReference type="eggNOG" id="COG2027">
    <property type="taxonomic scope" value="Bacteria"/>
</dbReference>
<dbReference type="InterPro" id="IPR000667">
    <property type="entry name" value="Peptidase_S13"/>
</dbReference>
<dbReference type="GO" id="GO:0004185">
    <property type="term" value="F:serine-type carboxypeptidase activity"/>
    <property type="evidence" value="ECO:0007669"/>
    <property type="project" value="InterPro"/>
</dbReference>
<keyword evidence="4" id="KW-1185">Reference proteome</keyword>
<dbReference type="InterPro" id="IPR012338">
    <property type="entry name" value="Beta-lactam/transpept-like"/>
</dbReference>
<dbReference type="GO" id="GO:0000270">
    <property type="term" value="P:peptidoglycan metabolic process"/>
    <property type="evidence" value="ECO:0007669"/>
    <property type="project" value="TreeGrafter"/>
</dbReference>
<name>S3C6I7_9BURK</name>
<reference evidence="3 4" key="1">
    <citation type="submission" date="2013-04" db="EMBL/GenBank/DDBJ databases">
        <title>The Genome Sequence of Sutterella wadsworthensis HGA0223.</title>
        <authorList>
            <consortium name="The Broad Institute Genomics Platform"/>
            <person name="Earl A."/>
            <person name="Ward D."/>
            <person name="Feldgarden M."/>
            <person name="Gevers D."/>
            <person name="Schmidt T.M."/>
            <person name="Dover J."/>
            <person name="Dai D."/>
            <person name="Walker B."/>
            <person name="Young S."/>
            <person name="Zeng Q."/>
            <person name="Gargeya S."/>
            <person name="Fitzgerald M."/>
            <person name="Haas B."/>
            <person name="Abouelleil A."/>
            <person name="Allen A.W."/>
            <person name="Alvarado L."/>
            <person name="Arachchi H.M."/>
            <person name="Berlin A.M."/>
            <person name="Chapman S.B."/>
            <person name="Gainer-Dewar J."/>
            <person name="Goldberg J."/>
            <person name="Griggs A."/>
            <person name="Gujja S."/>
            <person name="Hansen M."/>
            <person name="Howarth C."/>
            <person name="Imamovic A."/>
            <person name="Ireland A."/>
            <person name="Larimer J."/>
            <person name="McCowan C."/>
            <person name="Murphy C."/>
            <person name="Pearson M."/>
            <person name="Poon T.W."/>
            <person name="Priest M."/>
            <person name="Roberts A."/>
            <person name="Saif S."/>
            <person name="Shea T."/>
            <person name="Sisk P."/>
            <person name="Sykes S."/>
            <person name="Wortman J."/>
            <person name="Nusbaum C."/>
            <person name="Birren B."/>
        </authorList>
    </citation>
    <scope>NUCLEOTIDE SEQUENCE [LARGE SCALE GENOMIC DNA]</scope>
    <source>
        <strain evidence="3 4">HGA0223</strain>
    </source>
</reference>
<proteinExistence type="inferred from homology"/>
<evidence type="ECO:0000313" key="3">
    <source>
        <dbReference type="EMBL" id="EPE01828.1"/>
    </source>
</evidence>
<dbReference type="PATRIC" id="fig|1203554.3.peg.45"/>
<comment type="similarity">
    <text evidence="1">Belongs to the peptidase S13 family.</text>
</comment>
<dbReference type="Pfam" id="PF02113">
    <property type="entry name" value="Peptidase_S13"/>
    <property type="match status" value="2"/>
</dbReference>
<evidence type="ECO:0000256" key="2">
    <source>
        <dbReference type="ARBA" id="ARBA00022801"/>
    </source>
</evidence>
<dbReference type="Gene3D" id="3.40.710.10">
    <property type="entry name" value="DD-peptidase/beta-lactamase superfamily"/>
    <property type="match status" value="1"/>
</dbReference>
<dbReference type="Proteomes" id="UP000014400">
    <property type="component" value="Unassembled WGS sequence"/>
</dbReference>
<gene>
    <name evidence="3" type="ORF">HMPREF1476_00058</name>
</gene>
<dbReference type="AlphaFoldDB" id="S3C6I7"/>
<organism evidence="3 4">
    <name type="scientific">Sutterella wadsworthensis HGA0223</name>
    <dbReference type="NCBI Taxonomy" id="1203554"/>
    <lineage>
        <taxon>Bacteria</taxon>
        <taxon>Pseudomonadati</taxon>
        <taxon>Pseudomonadota</taxon>
        <taxon>Betaproteobacteria</taxon>
        <taxon>Burkholderiales</taxon>
        <taxon>Sutterellaceae</taxon>
        <taxon>Sutterella</taxon>
    </lineage>
</organism>
<dbReference type="MEROPS" id="S13.003"/>
<keyword evidence="3" id="KW-0645">Protease</keyword>
<dbReference type="PRINTS" id="PR00922">
    <property type="entry name" value="DADACBPTASE3"/>
</dbReference>
<dbReference type="SUPFAM" id="SSF56601">
    <property type="entry name" value="beta-lactamase/transpeptidase-like"/>
    <property type="match status" value="1"/>
</dbReference>
<evidence type="ECO:0000256" key="1">
    <source>
        <dbReference type="ARBA" id="ARBA00006096"/>
    </source>
</evidence>
<protein>
    <submittedName>
        <fullName evidence="3">D-alanyl-D-alanine carboxypeptidase/D-alanyl-D-alanine-endopeptidase</fullName>
    </submittedName>
</protein>
<keyword evidence="2" id="KW-0378">Hydrolase</keyword>
<comment type="caution">
    <text evidence="3">The sequence shown here is derived from an EMBL/GenBank/DDBJ whole genome shotgun (WGS) entry which is preliminary data.</text>
</comment>
<dbReference type="HOGENOM" id="CLU_017692_2_1_4"/>
<dbReference type="PANTHER" id="PTHR30023:SF0">
    <property type="entry name" value="PENICILLIN-SENSITIVE CARBOXYPEPTIDASE A"/>
    <property type="match status" value="1"/>
</dbReference>
<sequence length="587" mass="63965">MQQIHTGGMSLEAHPLPLLAYMGTALSISRAGDKNFFIRCEDPLMCAGKCLSESAKLTLNRRVQLFAAKALTAAALLSFTIALPTASAATSAAGRTASQSQLPAPLAAAAKRLRINPDDIVISVVPVESPKTAVLAWNDRRIDRPASVAKVVTTLAALETLGANYHWYTGFYTLGEPTTKGLLKGGLFIRGGGDPSFVVEDFSMAVDKLAQTGIKRIEGNIVIDRSYFNIPQVDPGAFDGRSSRPYNLQPDPALINFRNLSFEFIPDKETQTARIVTVPKLAGISFPETIPLGRGGCGDWKTSIGFQLKDLGKGRKRVTFTGKLPAACGPKNFNVIALEPNEYLERLFRALWERDGRTWTGHVVSGNVPKDAQRRFSRVSQPLGEVVALTNKWSNNLMARHIFLSLGADRVREAFNEAQKNEPSTGKLKSAGKAAARAELVFPRGATLEDARAALDEWLQSKGITSQEIWIDNGSGLSRETRVTGRAMTQLLAAGWSGPYMPEYLASMPISGRDGTMAKRKVAEERGRIKTGFLSDVRSIGGFIQAQNGQRYAVYASVRGAKNVPNGIPFLNIVIDWVYDYSENKMR</sequence>
<accession>S3C6I7</accession>
<dbReference type="Gene3D" id="3.50.80.20">
    <property type="entry name" value="D-Ala-D-Ala carboxypeptidase C, peptidase S13"/>
    <property type="match status" value="1"/>
</dbReference>